<gene>
    <name evidence="1" type="ORF">POL58_01810</name>
</gene>
<accession>A0ABT5AYU3</accession>
<dbReference type="Proteomes" id="UP001217838">
    <property type="component" value="Unassembled WGS sequence"/>
</dbReference>
<keyword evidence="2" id="KW-1185">Reference proteome</keyword>
<comment type="caution">
    <text evidence="1">The sequence shown here is derived from an EMBL/GenBank/DDBJ whole genome shotgun (WGS) entry which is preliminary data.</text>
</comment>
<proteinExistence type="predicted"/>
<protein>
    <submittedName>
        <fullName evidence="1">Uncharacterized protein</fullName>
    </submittedName>
</protein>
<name>A0ABT5AYU3_9BACT</name>
<dbReference type="EMBL" id="JAQNDN010000001">
    <property type="protein sequence ID" value="MDC0666449.1"/>
    <property type="molecule type" value="Genomic_DNA"/>
</dbReference>
<organism evidence="1 2">
    <name type="scientific">Nannocystis radixulma</name>
    <dbReference type="NCBI Taxonomy" id="2995305"/>
    <lineage>
        <taxon>Bacteria</taxon>
        <taxon>Pseudomonadati</taxon>
        <taxon>Myxococcota</taxon>
        <taxon>Polyangia</taxon>
        <taxon>Nannocystales</taxon>
        <taxon>Nannocystaceae</taxon>
        <taxon>Nannocystis</taxon>
    </lineage>
</organism>
<dbReference type="RefSeq" id="WP_271994002.1">
    <property type="nucleotide sequence ID" value="NZ_JAQNDN010000001.1"/>
</dbReference>
<evidence type="ECO:0000313" key="2">
    <source>
        <dbReference type="Proteomes" id="UP001217838"/>
    </source>
</evidence>
<sequence>MQTRQAALFISLSVTACDDFSDTEGGEGTQGQLDIHELSFASEENPLFKPNPATCSSTCSISSMCSMACWAGAEWTTCEDYGLCASPTICPQSVQKARFIDFRYNRTCSTGSDYVVKWSVSSAQEVLDGLVTVETRNAAMNKTIFKGSAPIDQLEWEYVGKDPFIPKNYLYEVTWRGGILPEDLLEADTWVHSAEFTTNCTNLDMKHISWIKQIPRPKDTTTPCLRNDRISIIPPDPWFPAPRIVGAWPILCSCCLEEGYVHPDGSKVDIFDASNGGNVFVKSEFVSSIEFLDVPYLLPGKLYRYEYRNATYTEANGWTACPTVPFQDYFQF</sequence>
<evidence type="ECO:0000313" key="1">
    <source>
        <dbReference type="EMBL" id="MDC0666449.1"/>
    </source>
</evidence>
<dbReference type="PROSITE" id="PS51257">
    <property type="entry name" value="PROKAR_LIPOPROTEIN"/>
    <property type="match status" value="1"/>
</dbReference>
<reference evidence="1 2" key="1">
    <citation type="submission" date="2022-11" db="EMBL/GenBank/DDBJ databases">
        <title>Minimal conservation of predation-associated metabolite biosynthetic gene clusters underscores biosynthetic potential of Myxococcota including descriptions for ten novel species: Archangium lansinium sp. nov., Myxococcus landrumus sp. nov., Nannocystis bai.</title>
        <authorList>
            <person name="Ahearne A."/>
            <person name="Stevens C."/>
            <person name="Dowd S."/>
        </authorList>
    </citation>
    <scope>NUCLEOTIDE SEQUENCE [LARGE SCALE GENOMIC DNA]</scope>
    <source>
        <strain evidence="1 2">NCELM</strain>
    </source>
</reference>